<dbReference type="Proteomes" id="UP001320706">
    <property type="component" value="Unassembled WGS sequence"/>
</dbReference>
<evidence type="ECO:0000313" key="2">
    <source>
        <dbReference type="Proteomes" id="UP001320706"/>
    </source>
</evidence>
<gene>
    <name evidence="1" type="ORF">M8818_003231</name>
</gene>
<name>A0ACC3SGD6_9PEZI</name>
<sequence>MSAIEVAGFALSIVPILISGYASLQVVDIVTLRNFRDQLANGPNAYLVIRYGCFKAGLLSWACPDALALVERVEQSVLVEGDEGAKMMKDSMTANYNMIAVAVSPYAAVPLAVFDALQGAIIAQVAISALSLDRVAQTHWTAQAAFVTSLVSGALSVYYACVVQQTAGSLIKPDELKDWLCGSRTSDTALQTTIQRRAREIRLGSRAMMTRDEVKELLELATTEQGSHKLIPSFLSDGGPNASLAVLLFYVITAVLGLLVLYIPFGLKGIDMVSRQRSMRDARPALTQLIDQLEEALELVDQASNENRANLLREYKVKSVYVERIFQTLAPLDLWGKLLMRRRCAKHKARVTMRYGDALKDEEESPNRTSTDAAPLESGTNGSASHDVEGHGAPKQSQVEFTAALQATIEAQQRTIQASEALLEALRVPLRSTLKSRKKYAGLFEESMALERQIVEEM</sequence>
<keyword evidence="2" id="KW-1185">Reference proteome</keyword>
<evidence type="ECO:0000313" key="1">
    <source>
        <dbReference type="EMBL" id="KAK8211576.1"/>
    </source>
</evidence>
<comment type="caution">
    <text evidence="1">The sequence shown here is derived from an EMBL/GenBank/DDBJ whole genome shotgun (WGS) entry which is preliminary data.</text>
</comment>
<protein>
    <submittedName>
        <fullName evidence="1">Uncharacterized protein</fullName>
    </submittedName>
</protein>
<accession>A0ACC3SGD6</accession>
<proteinExistence type="predicted"/>
<dbReference type="EMBL" id="JAMKPW020000013">
    <property type="protein sequence ID" value="KAK8211576.1"/>
    <property type="molecule type" value="Genomic_DNA"/>
</dbReference>
<organism evidence="1 2">
    <name type="scientific">Zalaria obscura</name>
    <dbReference type="NCBI Taxonomy" id="2024903"/>
    <lineage>
        <taxon>Eukaryota</taxon>
        <taxon>Fungi</taxon>
        <taxon>Dikarya</taxon>
        <taxon>Ascomycota</taxon>
        <taxon>Pezizomycotina</taxon>
        <taxon>Dothideomycetes</taxon>
        <taxon>Dothideomycetidae</taxon>
        <taxon>Dothideales</taxon>
        <taxon>Zalariaceae</taxon>
        <taxon>Zalaria</taxon>
    </lineage>
</organism>
<reference evidence="1" key="1">
    <citation type="submission" date="2024-02" db="EMBL/GenBank/DDBJ databases">
        <title>Metagenome Assembled Genome of Zalaria obscura JY119.</title>
        <authorList>
            <person name="Vighnesh L."/>
            <person name="Jagadeeshwari U."/>
            <person name="Venkata Ramana C."/>
            <person name="Sasikala C."/>
        </authorList>
    </citation>
    <scope>NUCLEOTIDE SEQUENCE</scope>
    <source>
        <strain evidence="1">JY119</strain>
    </source>
</reference>